<organism evidence="1">
    <name type="scientific">Lepeophtheirus salmonis</name>
    <name type="common">Salmon louse</name>
    <name type="synonym">Caligus salmonis</name>
    <dbReference type="NCBI Taxonomy" id="72036"/>
    <lineage>
        <taxon>Eukaryota</taxon>
        <taxon>Metazoa</taxon>
        <taxon>Ecdysozoa</taxon>
        <taxon>Arthropoda</taxon>
        <taxon>Crustacea</taxon>
        <taxon>Multicrustacea</taxon>
        <taxon>Hexanauplia</taxon>
        <taxon>Copepoda</taxon>
        <taxon>Siphonostomatoida</taxon>
        <taxon>Caligidae</taxon>
        <taxon>Lepeophtheirus</taxon>
    </lineage>
</organism>
<name>A0A0K2V8L1_LEPSM</name>
<accession>A0A0K2V8L1</accession>
<evidence type="ECO:0000313" key="1">
    <source>
        <dbReference type="EMBL" id="CDW46276.1"/>
    </source>
</evidence>
<proteinExistence type="predicted"/>
<feature type="non-terminal residue" evidence="1">
    <location>
        <position position="1"/>
    </location>
</feature>
<dbReference type="AlphaFoldDB" id="A0A0K2V8L1"/>
<dbReference type="EMBL" id="HACA01028915">
    <property type="protein sequence ID" value="CDW46276.1"/>
    <property type="molecule type" value="Transcribed_RNA"/>
</dbReference>
<protein>
    <submittedName>
        <fullName evidence="1">Uncharacterized protein</fullName>
    </submittedName>
</protein>
<reference evidence="1" key="1">
    <citation type="submission" date="2014-05" db="EMBL/GenBank/DDBJ databases">
        <authorList>
            <person name="Chronopoulou M."/>
        </authorList>
    </citation>
    <scope>NUCLEOTIDE SEQUENCE</scope>
    <source>
        <tissue evidence="1">Whole organism</tissue>
    </source>
</reference>
<sequence length="60" mass="7024">LEQNTCTDQRFPRLTSVKIIKVVSYTPLLFTSLVHLISRNNSFCRFFNRYTSKDCSFSIS</sequence>